<name>A0A6G1GIF7_9PEZI</name>
<dbReference type="SMART" id="SM00165">
    <property type="entry name" value="UBA"/>
    <property type="match status" value="1"/>
</dbReference>
<sequence length="434" mass="46925">MNNPTPTPSISAHTRALLPLPQGPRLIAYAQTHHQNDVPVSLLPLVIRETGITHVIVAAIHVNEGPGNITLNDHKPDDPRFATLWMEVAWLQGAGVKVLGMLGGAAQGSFGRLSGGDEEFEQYYLPLKSLITTQALNGLDLDIEEPVLHPPIKRLILRLRADFGPSFLITLAPVAPALLPLFPHLSGPDFSYFSLESDPQTRDAISWYNVQFYCGWGDAGTAWLYEAIVAAGWRPGRCVMGVVTNPANGSGHVETERLCGVLEYLRRRFGDGDEMGLAGSGFGGFGGVMGWEYLNSGLERSGETEPWRWVQRLGRSVRGVLEPVVMPPFPALPDVPVYQPAAEGQPVVGNATQQQISAPPPAAVPWTADRVRAILGGNQTEAQGEVPAQQQSTVQMPEESKIVALVQMGFERDIAINALVATEGNLDMAVEMLL</sequence>
<evidence type="ECO:0000256" key="4">
    <source>
        <dbReference type="ARBA" id="ARBA00023277"/>
    </source>
</evidence>
<keyword evidence="6" id="KW-0624">Polysaccharide degradation</keyword>
<dbReference type="AlphaFoldDB" id="A0A6G1GIF7"/>
<protein>
    <submittedName>
        <fullName evidence="9">Glycoside hydrolase family 18 protein</fullName>
    </submittedName>
</protein>
<dbReference type="PROSITE" id="PS51910">
    <property type="entry name" value="GH18_2"/>
    <property type="match status" value="1"/>
</dbReference>
<reference evidence="9" key="1">
    <citation type="journal article" date="2020" name="Stud. Mycol.">
        <title>101 Dothideomycetes genomes: a test case for predicting lifestyles and emergence of pathogens.</title>
        <authorList>
            <person name="Haridas S."/>
            <person name="Albert R."/>
            <person name="Binder M."/>
            <person name="Bloem J."/>
            <person name="Labutti K."/>
            <person name="Salamov A."/>
            <person name="Andreopoulos B."/>
            <person name="Baker S."/>
            <person name="Barry K."/>
            <person name="Bills G."/>
            <person name="Bluhm B."/>
            <person name="Cannon C."/>
            <person name="Castanera R."/>
            <person name="Culley D."/>
            <person name="Daum C."/>
            <person name="Ezra D."/>
            <person name="Gonzalez J."/>
            <person name="Henrissat B."/>
            <person name="Kuo A."/>
            <person name="Liang C."/>
            <person name="Lipzen A."/>
            <person name="Lutzoni F."/>
            <person name="Magnuson J."/>
            <person name="Mondo S."/>
            <person name="Nolan M."/>
            <person name="Ohm R."/>
            <person name="Pangilinan J."/>
            <person name="Park H.-J."/>
            <person name="Ramirez L."/>
            <person name="Alfaro M."/>
            <person name="Sun H."/>
            <person name="Tritt A."/>
            <person name="Yoshinaga Y."/>
            <person name="Zwiers L.-H."/>
            <person name="Turgeon B."/>
            <person name="Goodwin S."/>
            <person name="Spatafora J."/>
            <person name="Crous P."/>
            <person name="Grigoriev I."/>
        </authorList>
    </citation>
    <scope>NUCLEOTIDE SEQUENCE</scope>
    <source>
        <strain evidence="9">CBS 113979</strain>
    </source>
</reference>
<dbReference type="Gene3D" id="3.20.20.80">
    <property type="entry name" value="Glycosidases"/>
    <property type="match status" value="1"/>
</dbReference>
<keyword evidence="2 9" id="KW-0378">Hydrolase</keyword>
<dbReference type="InterPro" id="IPR009060">
    <property type="entry name" value="UBA-like_sf"/>
</dbReference>
<accession>A0A6G1GIF7</accession>
<dbReference type="Gene3D" id="1.10.8.10">
    <property type="entry name" value="DNA helicase RuvA subunit, C-terminal domain"/>
    <property type="match status" value="1"/>
</dbReference>
<dbReference type="InterPro" id="IPR015940">
    <property type="entry name" value="UBA"/>
</dbReference>
<keyword evidence="3" id="KW-0146">Chitin degradation</keyword>
<evidence type="ECO:0000259" key="8">
    <source>
        <dbReference type="PROSITE" id="PS51910"/>
    </source>
</evidence>
<dbReference type="GO" id="GO:0000272">
    <property type="term" value="P:polysaccharide catabolic process"/>
    <property type="evidence" value="ECO:0007669"/>
    <property type="project" value="UniProtKB-KW"/>
</dbReference>
<dbReference type="EMBL" id="ML977224">
    <property type="protein sequence ID" value="KAF1980735.1"/>
    <property type="molecule type" value="Genomic_DNA"/>
</dbReference>
<dbReference type="PROSITE" id="PS01095">
    <property type="entry name" value="GH18_1"/>
    <property type="match status" value="1"/>
</dbReference>
<evidence type="ECO:0000313" key="9">
    <source>
        <dbReference type="EMBL" id="KAF1980735.1"/>
    </source>
</evidence>
<evidence type="ECO:0000256" key="6">
    <source>
        <dbReference type="ARBA" id="ARBA00023326"/>
    </source>
</evidence>
<evidence type="ECO:0000256" key="1">
    <source>
        <dbReference type="ARBA" id="ARBA00000822"/>
    </source>
</evidence>
<dbReference type="SUPFAM" id="SSF46934">
    <property type="entry name" value="UBA-like"/>
    <property type="match status" value="1"/>
</dbReference>
<dbReference type="Proteomes" id="UP000800041">
    <property type="component" value="Unassembled WGS sequence"/>
</dbReference>
<dbReference type="PROSITE" id="PS50030">
    <property type="entry name" value="UBA"/>
    <property type="match status" value="1"/>
</dbReference>
<proteinExistence type="predicted"/>
<dbReference type="SUPFAM" id="SSF51445">
    <property type="entry name" value="(Trans)glycosidases"/>
    <property type="match status" value="1"/>
</dbReference>
<organism evidence="9 10">
    <name type="scientific">Aulographum hederae CBS 113979</name>
    <dbReference type="NCBI Taxonomy" id="1176131"/>
    <lineage>
        <taxon>Eukaryota</taxon>
        <taxon>Fungi</taxon>
        <taxon>Dikarya</taxon>
        <taxon>Ascomycota</taxon>
        <taxon>Pezizomycotina</taxon>
        <taxon>Dothideomycetes</taxon>
        <taxon>Pleosporomycetidae</taxon>
        <taxon>Aulographales</taxon>
        <taxon>Aulographaceae</taxon>
    </lineage>
</organism>
<feature type="domain" description="GH18" evidence="8">
    <location>
        <begin position="24"/>
        <end position="320"/>
    </location>
</feature>
<dbReference type="GO" id="GO:0006032">
    <property type="term" value="P:chitin catabolic process"/>
    <property type="evidence" value="ECO:0007669"/>
    <property type="project" value="UniProtKB-KW"/>
</dbReference>
<dbReference type="OrthoDB" id="3012298at2759"/>
<evidence type="ECO:0000313" key="10">
    <source>
        <dbReference type="Proteomes" id="UP000800041"/>
    </source>
</evidence>
<dbReference type="InterPro" id="IPR001579">
    <property type="entry name" value="Glyco_hydro_18_chit_AS"/>
</dbReference>
<evidence type="ECO:0000256" key="2">
    <source>
        <dbReference type="ARBA" id="ARBA00022801"/>
    </source>
</evidence>
<dbReference type="InterPro" id="IPR017853">
    <property type="entry name" value="GH"/>
</dbReference>
<dbReference type="Pfam" id="PF00627">
    <property type="entry name" value="UBA"/>
    <property type="match status" value="1"/>
</dbReference>
<feature type="domain" description="UBA" evidence="7">
    <location>
        <begin position="395"/>
        <end position="434"/>
    </location>
</feature>
<comment type="catalytic activity">
    <reaction evidence="1">
        <text>Random endo-hydrolysis of N-acetyl-beta-D-glucosaminide (1-&gt;4)-beta-linkages in chitin and chitodextrins.</text>
        <dbReference type="EC" id="3.2.1.14"/>
    </reaction>
</comment>
<gene>
    <name evidence="9" type="ORF">K402DRAFT_468061</name>
</gene>
<dbReference type="GO" id="GO:0008843">
    <property type="term" value="F:endochitinase activity"/>
    <property type="evidence" value="ECO:0007669"/>
    <property type="project" value="UniProtKB-EC"/>
</dbReference>
<evidence type="ECO:0000259" key="7">
    <source>
        <dbReference type="PROSITE" id="PS50030"/>
    </source>
</evidence>
<evidence type="ECO:0000256" key="3">
    <source>
        <dbReference type="ARBA" id="ARBA00023024"/>
    </source>
</evidence>
<keyword evidence="5" id="KW-0326">Glycosidase</keyword>
<keyword evidence="10" id="KW-1185">Reference proteome</keyword>
<evidence type="ECO:0000256" key="5">
    <source>
        <dbReference type="ARBA" id="ARBA00023295"/>
    </source>
</evidence>
<keyword evidence="4" id="KW-0119">Carbohydrate metabolism</keyword>
<dbReference type="InterPro" id="IPR001223">
    <property type="entry name" value="Glyco_hydro18_cat"/>
</dbReference>